<protein>
    <recommendedName>
        <fullName evidence="6">Transcription antitermination protein NusB</fullName>
    </recommendedName>
    <alternativeName>
        <fullName evidence="6">Antitermination factor NusB</fullName>
    </alternativeName>
</protein>
<sequence>MIYSVRKKRKRKLNFNRHQLRQIAFQSIFIQFFNEDLSCEDAINHVLDLFESAEDEEYEFVLPEYVVTTVNGVKEHQSELDALISKHLNKWKLERIAKTDLAILRLTTYEMLYQSDIPNKVALNEALELAKEFSDDESRRFVNGVLSSILTSLEDQA</sequence>
<comment type="similarity">
    <text evidence="1 6">Belongs to the NusB family.</text>
</comment>
<dbReference type="GO" id="GO:0006353">
    <property type="term" value="P:DNA-templated transcription termination"/>
    <property type="evidence" value="ECO:0007669"/>
    <property type="project" value="UniProtKB-UniRule"/>
</dbReference>
<dbReference type="GO" id="GO:0003723">
    <property type="term" value="F:RNA binding"/>
    <property type="evidence" value="ECO:0007669"/>
    <property type="project" value="UniProtKB-UniRule"/>
</dbReference>
<dbReference type="GO" id="GO:0031564">
    <property type="term" value="P:transcription antitermination"/>
    <property type="evidence" value="ECO:0007669"/>
    <property type="project" value="UniProtKB-KW"/>
</dbReference>
<dbReference type="OrthoDB" id="9811381at2"/>
<keyword evidence="2 6" id="KW-0889">Transcription antitermination</keyword>
<keyword evidence="5 6" id="KW-0804">Transcription</keyword>
<dbReference type="HAMAP" id="MF_00073">
    <property type="entry name" value="NusB"/>
    <property type="match status" value="1"/>
</dbReference>
<evidence type="ECO:0000256" key="3">
    <source>
        <dbReference type="ARBA" id="ARBA00022884"/>
    </source>
</evidence>
<keyword evidence="3 6" id="KW-0694">RNA-binding</keyword>
<evidence type="ECO:0000313" key="9">
    <source>
        <dbReference type="Proteomes" id="UP000310506"/>
    </source>
</evidence>
<keyword evidence="4 6" id="KW-0805">Transcription regulation</keyword>
<dbReference type="InterPro" id="IPR035926">
    <property type="entry name" value="NusB-like_sf"/>
</dbReference>
<proteinExistence type="inferred from homology"/>
<dbReference type="PANTHER" id="PTHR11078">
    <property type="entry name" value="N UTILIZATION SUBSTANCE PROTEIN B-RELATED"/>
    <property type="match status" value="1"/>
</dbReference>
<dbReference type="Proteomes" id="UP000310506">
    <property type="component" value="Unassembled WGS sequence"/>
</dbReference>
<evidence type="ECO:0000256" key="2">
    <source>
        <dbReference type="ARBA" id="ARBA00022814"/>
    </source>
</evidence>
<evidence type="ECO:0000259" key="7">
    <source>
        <dbReference type="Pfam" id="PF01029"/>
    </source>
</evidence>
<organism evidence="8 9">
    <name type="scientific">Vagococcus silagei</name>
    <dbReference type="NCBI Taxonomy" id="2508885"/>
    <lineage>
        <taxon>Bacteria</taxon>
        <taxon>Bacillati</taxon>
        <taxon>Bacillota</taxon>
        <taxon>Bacilli</taxon>
        <taxon>Lactobacillales</taxon>
        <taxon>Enterococcaceae</taxon>
        <taxon>Vagococcus</taxon>
    </lineage>
</organism>
<dbReference type="NCBIfam" id="TIGR01951">
    <property type="entry name" value="nusB"/>
    <property type="match status" value="1"/>
</dbReference>
<dbReference type="Gene3D" id="1.10.940.10">
    <property type="entry name" value="NusB-like"/>
    <property type="match status" value="1"/>
</dbReference>
<reference evidence="8 9" key="1">
    <citation type="submission" date="2019-01" db="EMBL/GenBank/DDBJ databases">
        <title>Vagococcus silagei sp. nov. isolated from brewer's grain.</title>
        <authorList>
            <person name="Guu J.-R."/>
        </authorList>
    </citation>
    <scope>NUCLEOTIDE SEQUENCE [LARGE SCALE GENOMIC DNA]</scope>
    <source>
        <strain evidence="8 9">2B-2</strain>
    </source>
</reference>
<comment type="function">
    <text evidence="6">Involved in transcription antitermination. Required for transcription of ribosomal RNA (rRNA) genes. Binds specifically to the boxA antiterminator sequence of the ribosomal RNA (rrn) operons.</text>
</comment>
<dbReference type="PANTHER" id="PTHR11078:SF3">
    <property type="entry name" value="ANTITERMINATION NUSB DOMAIN-CONTAINING PROTEIN"/>
    <property type="match status" value="1"/>
</dbReference>
<evidence type="ECO:0000256" key="6">
    <source>
        <dbReference type="HAMAP-Rule" id="MF_00073"/>
    </source>
</evidence>
<dbReference type="EMBL" id="SDGV01000017">
    <property type="protein sequence ID" value="THB60863.1"/>
    <property type="molecule type" value="Genomic_DNA"/>
</dbReference>
<feature type="domain" description="NusB/RsmB/TIM44" evidence="7">
    <location>
        <begin position="19"/>
        <end position="149"/>
    </location>
</feature>
<dbReference type="InterPro" id="IPR006027">
    <property type="entry name" value="NusB_RsmB_TIM44"/>
</dbReference>
<dbReference type="AlphaFoldDB" id="A0A4S3B5F1"/>
<dbReference type="Pfam" id="PF01029">
    <property type="entry name" value="NusB"/>
    <property type="match status" value="1"/>
</dbReference>
<dbReference type="SUPFAM" id="SSF48013">
    <property type="entry name" value="NusB-like"/>
    <property type="match status" value="1"/>
</dbReference>
<name>A0A4S3B5F1_9ENTE</name>
<dbReference type="GO" id="GO:0005829">
    <property type="term" value="C:cytosol"/>
    <property type="evidence" value="ECO:0007669"/>
    <property type="project" value="TreeGrafter"/>
</dbReference>
<accession>A0A4S3B5F1</accession>
<gene>
    <name evidence="6 8" type="primary">nusB</name>
    <name evidence="8" type="ORF">ESZ54_07810</name>
</gene>
<dbReference type="InterPro" id="IPR011605">
    <property type="entry name" value="NusB_fam"/>
</dbReference>
<evidence type="ECO:0000256" key="4">
    <source>
        <dbReference type="ARBA" id="ARBA00023015"/>
    </source>
</evidence>
<keyword evidence="9" id="KW-1185">Reference proteome</keyword>
<comment type="caution">
    <text evidence="8">The sequence shown here is derived from an EMBL/GenBank/DDBJ whole genome shotgun (WGS) entry which is preliminary data.</text>
</comment>
<dbReference type="NCBIfam" id="NF001223">
    <property type="entry name" value="PRK00202.1-1"/>
    <property type="match status" value="1"/>
</dbReference>
<evidence type="ECO:0000313" key="8">
    <source>
        <dbReference type="EMBL" id="THB60863.1"/>
    </source>
</evidence>
<evidence type="ECO:0000256" key="5">
    <source>
        <dbReference type="ARBA" id="ARBA00023163"/>
    </source>
</evidence>
<evidence type="ECO:0000256" key="1">
    <source>
        <dbReference type="ARBA" id="ARBA00005952"/>
    </source>
</evidence>